<comment type="caution">
    <text evidence="7">The sequence shown here is derived from an EMBL/GenBank/DDBJ whole genome shotgun (WGS) entry which is preliminary data.</text>
</comment>
<evidence type="ECO:0000313" key="8">
    <source>
        <dbReference type="Proteomes" id="UP001210678"/>
    </source>
</evidence>
<evidence type="ECO:0000259" key="5">
    <source>
        <dbReference type="Pfam" id="PF03968"/>
    </source>
</evidence>
<dbReference type="EMBL" id="JAQLOI010000001">
    <property type="protein sequence ID" value="MDB1122262.1"/>
    <property type="molecule type" value="Genomic_DNA"/>
</dbReference>
<feature type="domain" description="Organic solvent tolerance-like N-terminal" evidence="5">
    <location>
        <begin position="57"/>
        <end position="188"/>
    </location>
</feature>
<feature type="signal peptide" evidence="4">
    <location>
        <begin position="1"/>
        <end position="17"/>
    </location>
</feature>
<comment type="subcellular location">
    <subcellularLocation>
        <location evidence="4">Cell outer membrane</location>
    </subcellularLocation>
</comment>
<dbReference type="InterPro" id="IPR007543">
    <property type="entry name" value="LptD_C"/>
</dbReference>
<evidence type="ECO:0000256" key="2">
    <source>
        <dbReference type="ARBA" id="ARBA00023136"/>
    </source>
</evidence>
<dbReference type="InterPro" id="IPR005653">
    <property type="entry name" value="OstA-like_N"/>
</dbReference>
<dbReference type="Gene3D" id="2.60.450.10">
    <property type="entry name" value="Lipopolysaccharide (LPS) transport protein A like domain"/>
    <property type="match status" value="1"/>
</dbReference>
<dbReference type="NCBIfam" id="NF002997">
    <property type="entry name" value="PRK03761.1"/>
    <property type="match status" value="1"/>
</dbReference>
<organism evidence="7 8">
    <name type="scientific">Vibrio algarum</name>
    <dbReference type="NCBI Taxonomy" id="3020714"/>
    <lineage>
        <taxon>Bacteria</taxon>
        <taxon>Pseudomonadati</taxon>
        <taxon>Pseudomonadota</taxon>
        <taxon>Gammaproteobacteria</taxon>
        <taxon>Vibrionales</taxon>
        <taxon>Vibrionaceae</taxon>
        <taxon>Vibrio</taxon>
    </lineage>
</organism>
<comment type="similarity">
    <text evidence="4">Belongs to the LptD family.</text>
</comment>
<gene>
    <name evidence="4 7" type="primary">lptD</name>
    <name evidence="7" type="ORF">PGX00_00245</name>
</gene>
<evidence type="ECO:0000259" key="6">
    <source>
        <dbReference type="Pfam" id="PF04453"/>
    </source>
</evidence>
<dbReference type="Pfam" id="PF03968">
    <property type="entry name" value="LptD_N"/>
    <property type="match status" value="1"/>
</dbReference>
<dbReference type="InterPro" id="IPR020889">
    <property type="entry name" value="LipoPS_assembly_LptD"/>
</dbReference>
<protein>
    <recommendedName>
        <fullName evidence="4">LPS-assembly protein LptD</fullName>
    </recommendedName>
</protein>
<name>A0ABT4YL43_9VIBR</name>
<dbReference type="HAMAP" id="MF_01411">
    <property type="entry name" value="LPS_assembly_LptD"/>
    <property type="match status" value="1"/>
</dbReference>
<reference evidence="7 8" key="1">
    <citation type="submission" date="2023-01" db="EMBL/GenBank/DDBJ databases">
        <title>Vibrio sp. KJ40-1 sp.nov, isolated from marine algae.</title>
        <authorList>
            <person name="Butt M."/>
            <person name="Kim J.M.J."/>
            <person name="Jeon C.O.C."/>
        </authorList>
    </citation>
    <scope>NUCLEOTIDE SEQUENCE [LARGE SCALE GENOMIC DNA]</scope>
    <source>
        <strain evidence="7 8">KJ40-1</strain>
    </source>
</reference>
<keyword evidence="8" id="KW-1185">Reference proteome</keyword>
<dbReference type="PANTHER" id="PTHR30189:SF1">
    <property type="entry name" value="LPS-ASSEMBLY PROTEIN LPTD"/>
    <property type="match status" value="1"/>
</dbReference>
<dbReference type="InterPro" id="IPR050218">
    <property type="entry name" value="LptD"/>
</dbReference>
<sequence length="774" mass="87844" precursor="true">MLLFPRTLLAASISAAAFVPTTQAETSQDPSVQEMPSTDQCLIADSSSKSSTEVPVHVEADNVEAINGDKATYTGDVVITQGHKRISADTVTLYQQDNTVIAEGNVHSYDGQIKTISDKATTSLDSDVATLENTQYQFLCEDGRGDAKVIYRKDKAFYELEDGSITSCPEGDNAWRLRASSIEIDQVDEEATLFNPRVEVLSVPVFYLPYLTVPIGDTRKTGFLYPSVSYDSKNGFGFTAPVYWNLAPNYDLQTDFNYMEKRGTQLDAEFRYLTNIGSGSINLEYLPDDQKYPDEGDRWGVNWVYSGIVKGSWKFDIDYSKVSDISYFTDLDSNIGNREDGQLLQSGEVSYRSNNWDTTLLVRDFQVLSESSYPYRLMPQLEYNYYAPHFYSNLDFNLLSHVSRFETDDPDSPSATRLHVEPTLSLPLSNTWGTITAEAKLFQTYYEQDLDNLTDSNDYEEQVSRTIPQFRIHSGLYLERDTTQISGYTQTLEPQIQYLYTPDEDQSEIYSGYDTTKLQLDYDGLFRSKKYSSVDYIAPANQLSYGASTRFFDDEFKERMNLSFGQIIYLNDSYNDDASDETSSSYSAWALDTEFNYDDYLFYQGGFQYDTASSEVQLADSTFEYRYSGGYSQINYRYVSLDYIASNVDFISDDDYTSYTREGISQLGFITAYNIGRNWKLNGQYFYDTNENVNLEWLAGVNYTSDCWYIGFSYSNQLYDWDEIGVGSPTYEQNFTLNFGIIGFGQTLSGGSGLAGVDTSNASLGYSRPFYLNN</sequence>
<dbReference type="RefSeq" id="WP_272131801.1">
    <property type="nucleotide sequence ID" value="NZ_JAQLOI010000001.1"/>
</dbReference>
<keyword evidence="3 4" id="KW-0998">Cell outer membrane</keyword>
<dbReference type="Proteomes" id="UP001210678">
    <property type="component" value="Unassembled WGS sequence"/>
</dbReference>
<evidence type="ECO:0000256" key="4">
    <source>
        <dbReference type="HAMAP-Rule" id="MF_01411"/>
    </source>
</evidence>
<dbReference type="PANTHER" id="PTHR30189">
    <property type="entry name" value="LPS-ASSEMBLY PROTEIN"/>
    <property type="match status" value="1"/>
</dbReference>
<evidence type="ECO:0000256" key="1">
    <source>
        <dbReference type="ARBA" id="ARBA00022729"/>
    </source>
</evidence>
<dbReference type="Pfam" id="PF04453">
    <property type="entry name" value="LptD"/>
    <property type="match status" value="1"/>
</dbReference>
<keyword evidence="2 4" id="KW-0472">Membrane</keyword>
<comment type="function">
    <text evidence="4">Together with LptE, is involved in the assembly of lipopolysaccharide (LPS) at the surface of the outer membrane.</text>
</comment>
<accession>A0ABT4YL43</accession>
<keyword evidence="1 4" id="KW-0732">Signal</keyword>
<evidence type="ECO:0000313" key="7">
    <source>
        <dbReference type="EMBL" id="MDB1122262.1"/>
    </source>
</evidence>
<comment type="caution">
    <text evidence="4">Lacks conserved residue(s) required for the propagation of feature annotation.</text>
</comment>
<feature type="chain" id="PRO_5044905954" description="LPS-assembly protein LptD" evidence="4">
    <location>
        <begin position="18"/>
        <end position="774"/>
    </location>
</feature>
<proteinExistence type="inferred from homology"/>
<feature type="domain" description="LptD C-terminal" evidence="6">
    <location>
        <begin position="297"/>
        <end position="679"/>
    </location>
</feature>
<comment type="subunit">
    <text evidence="4">Component of the lipopolysaccharide transport and assembly complex. Interacts with LptE and LptA.</text>
</comment>
<evidence type="ECO:0000256" key="3">
    <source>
        <dbReference type="ARBA" id="ARBA00023237"/>
    </source>
</evidence>